<accession>A0A9D4SYI4</accession>
<dbReference type="InterPro" id="IPR036179">
    <property type="entry name" value="Ig-like_dom_sf"/>
</dbReference>
<comment type="caution">
    <text evidence="3">The sequence shown here is derived from an EMBL/GenBank/DDBJ whole genome shotgun (WGS) entry which is preliminary data.</text>
</comment>
<keyword evidence="4" id="KW-1185">Reference proteome</keyword>
<reference evidence="3" key="2">
    <citation type="submission" date="2021-09" db="EMBL/GenBank/DDBJ databases">
        <authorList>
            <person name="Jia N."/>
            <person name="Wang J."/>
            <person name="Shi W."/>
            <person name="Du L."/>
            <person name="Sun Y."/>
            <person name="Zhan W."/>
            <person name="Jiang J."/>
            <person name="Wang Q."/>
            <person name="Zhang B."/>
            <person name="Ji P."/>
            <person name="Sakyi L.B."/>
            <person name="Cui X."/>
            <person name="Yuan T."/>
            <person name="Jiang B."/>
            <person name="Yang W."/>
            <person name="Lam T.T.-Y."/>
            <person name="Chang Q."/>
            <person name="Ding S."/>
            <person name="Wang X."/>
            <person name="Zhu J."/>
            <person name="Ruan X."/>
            <person name="Zhao L."/>
            <person name="Wei J."/>
            <person name="Que T."/>
            <person name="Du C."/>
            <person name="Cheng J."/>
            <person name="Dai P."/>
            <person name="Han X."/>
            <person name="Huang E."/>
            <person name="Gao Y."/>
            <person name="Liu J."/>
            <person name="Shao H."/>
            <person name="Ye R."/>
            <person name="Li L."/>
            <person name="Wei W."/>
            <person name="Wang X."/>
            <person name="Wang C."/>
            <person name="Huo Q."/>
            <person name="Li W."/>
            <person name="Guo W."/>
            <person name="Chen H."/>
            <person name="Chen S."/>
            <person name="Zhou L."/>
            <person name="Zhou L."/>
            <person name="Ni X."/>
            <person name="Tian J."/>
            <person name="Zhou Y."/>
            <person name="Sheng Y."/>
            <person name="Liu T."/>
            <person name="Pan Y."/>
            <person name="Xia L."/>
            <person name="Li J."/>
            <person name="Zhao F."/>
            <person name="Cao W."/>
        </authorList>
    </citation>
    <scope>NUCLEOTIDE SEQUENCE</scope>
    <source>
        <strain evidence="3">Rsan-2018</strain>
        <tissue evidence="3">Larvae</tissue>
    </source>
</reference>
<dbReference type="CDD" id="cd00063">
    <property type="entry name" value="FN3"/>
    <property type="match status" value="1"/>
</dbReference>
<dbReference type="Proteomes" id="UP000821837">
    <property type="component" value="Unassembled WGS sequence"/>
</dbReference>
<feature type="compositionally biased region" description="Polar residues" evidence="1">
    <location>
        <begin position="338"/>
        <end position="348"/>
    </location>
</feature>
<feature type="compositionally biased region" description="Polar residues" evidence="1">
    <location>
        <begin position="415"/>
        <end position="426"/>
    </location>
</feature>
<feature type="region of interest" description="Disordered" evidence="1">
    <location>
        <begin position="67"/>
        <end position="107"/>
    </location>
</feature>
<dbReference type="InterPro" id="IPR007110">
    <property type="entry name" value="Ig-like_dom"/>
</dbReference>
<dbReference type="EMBL" id="JABSTV010001250">
    <property type="protein sequence ID" value="KAH7956449.1"/>
    <property type="molecule type" value="Genomic_DNA"/>
</dbReference>
<dbReference type="InterPro" id="IPR003961">
    <property type="entry name" value="FN3_dom"/>
</dbReference>
<feature type="domain" description="Ig-like" evidence="2">
    <location>
        <begin position="433"/>
        <end position="533"/>
    </location>
</feature>
<gene>
    <name evidence="3" type="ORF">HPB52_009913</name>
</gene>
<dbReference type="Gene3D" id="2.60.40.10">
    <property type="entry name" value="Immunoglobulins"/>
    <property type="match status" value="1"/>
</dbReference>
<name>A0A9D4SYI4_RHISA</name>
<dbReference type="InterPro" id="IPR036116">
    <property type="entry name" value="FN3_sf"/>
</dbReference>
<feature type="compositionally biased region" description="Low complexity" evidence="1">
    <location>
        <begin position="29"/>
        <end position="40"/>
    </location>
</feature>
<feature type="compositionally biased region" description="Basic and acidic residues" evidence="1">
    <location>
        <begin position="70"/>
        <end position="86"/>
    </location>
</feature>
<evidence type="ECO:0000259" key="2">
    <source>
        <dbReference type="PROSITE" id="PS50835"/>
    </source>
</evidence>
<sequence length="602" mass="65945">MTTDTTGVFKSTEIQHRQASNNDDGMDLTGPGTSTGCSTSQAKVSGHALPSIDTDADWKTALTLRQRKKQASERRRANAPAKHDAETNTDIKNTASLKRRKTPKLPPLPKEDFKIVIRPHPGLPLRNIITPALATAIIESCNHQFSGEHFLLRIKPGSNIAIFSTPHQEVAMKARGIRLLTINGNAHAVKAYAATGEDALRGVVHGIPQHTPSETLLRNMRVRTQGVELLQARMIGDTQSANLTFSGPVLPKTVYYYGGELLCHPFRATIQVCKICRDKGHRADVCPNPARRICNICGLENPSEGHLCEPNCASCGEAHLTGDKSCTKRLKQPRQPRAPQTSRSQATRQFRWFSSEGEEEDYRAGRGARSESVSTDKSGSKSAHRAATTTATSTQKQEARSRTPVRKAPAEKPKSQQGSKTDSQNAPAEIHLPRGVVVGRTSLRHSATGLPSIVEGDLGSHLTLQCNVSRLHHQLQRFVWLKDGRGLGPKLSWTEYEYRGDLVSSELVLSDAGNYSCYLDTPHPHNSAQLIVRTPPGRLSNVTVHPSSVVAIRQFFVYHLEPGTPYMFRMWASNRLGPGEATTVYASTSKPLDPAGIVQYSL</sequence>
<organism evidence="3 4">
    <name type="scientific">Rhipicephalus sanguineus</name>
    <name type="common">Brown dog tick</name>
    <name type="synonym">Ixodes sanguineus</name>
    <dbReference type="NCBI Taxonomy" id="34632"/>
    <lineage>
        <taxon>Eukaryota</taxon>
        <taxon>Metazoa</taxon>
        <taxon>Ecdysozoa</taxon>
        <taxon>Arthropoda</taxon>
        <taxon>Chelicerata</taxon>
        <taxon>Arachnida</taxon>
        <taxon>Acari</taxon>
        <taxon>Parasitiformes</taxon>
        <taxon>Ixodida</taxon>
        <taxon>Ixodoidea</taxon>
        <taxon>Ixodidae</taxon>
        <taxon>Rhipicephalinae</taxon>
        <taxon>Rhipicephalus</taxon>
        <taxon>Rhipicephalus</taxon>
    </lineage>
</organism>
<dbReference type="AlphaFoldDB" id="A0A9D4SYI4"/>
<proteinExistence type="predicted"/>
<dbReference type="SMART" id="SM00409">
    <property type="entry name" value="IG"/>
    <property type="match status" value="1"/>
</dbReference>
<evidence type="ECO:0000256" key="1">
    <source>
        <dbReference type="SAM" id="MobiDB-lite"/>
    </source>
</evidence>
<dbReference type="PROSITE" id="PS50835">
    <property type="entry name" value="IG_LIKE"/>
    <property type="match status" value="1"/>
</dbReference>
<feature type="compositionally biased region" description="Polar residues" evidence="1">
    <location>
        <begin position="371"/>
        <end position="381"/>
    </location>
</feature>
<evidence type="ECO:0000313" key="4">
    <source>
        <dbReference type="Proteomes" id="UP000821837"/>
    </source>
</evidence>
<dbReference type="SUPFAM" id="SSF48726">
    <property type="entry name" value="Immunoglobulin"/>
    <property type="match status" value="1"/>
</dbReference>
<dbReference type="InterPro" id="IPR013783">
    <property type="entry name" value="Ig-like_fold"/>
</dbReference>
<dbReference type="Pfam" id="PF00047">
    <property type="entry name" value="ig"/>
    <property type="match status" value="1"/>
</dbReference>
<evidence type="ECO:0000313" key="3">
    <source>
        <dbReference type="EMBL" id="KAH7956449.1"/>
    </source>
</evidence>
<feature type="region of interest" description="Disordered" evidence="1">
    <location>
        <begin position="1"/>
        <end position="48"/>
    </location>
</feature>
<reference evidence="3" key="1">
    <citation type="journal article" date="2020" name="Cell">
        <title>Large-Scale Comparative Analyses of Tick Genomes Elucidate Their Genetic Diversity and Vector Capacities.</title>
        <authorList>
            <consortium name="Tick Genome and Microbiome Consortium (TIGMIC)"/>
            <person name="Jia N."/>
            <person name="Wang J."/>
            <person name="Shi W."/>
            <person name="Du L."/>
            <person name="Sun Y."/>
            <person name="Zhan W."/>
            <person name="Jiang J.F."/>
            <person name="Wang Q."/>
            <person name="Zhang B."/>
            <person name="Ji P."/>
            <person name="Bell-Sakyi L."/>
            <person name="Cui X.M."/>
            <person name="Yuan T.T."/>
            <person name="Jiang B.G."/>
            <person name="Yang W.F."/>
            <person name="Lam T.T."/>
            <person name="Chang Q.C."/>
            <person name="Ding S.J."/>
            <person name="Wang X.J."/>
            <person name="Zhu J.G."/>
            <person name="Ruan X.D."/>
            <person name="Zhao L."/>
            <person name="Wei J.T."/>
            <person name="Ye R.Z."/>
            <person name="Que T.C."/>
            <person name="Du C.H."/>
            <person name="Zhou Y.H."/>
            <person name="Cheng J.X."/>
            <person name="Dai P.F."/>
            <person name="Guo W.B."/>
            <person name="Han X.H."/>
            <person name="Huang E.J."/>
            <person name="Li L.F."/>
            <person name="Wei W."/>
            <person name="Gao Y.C."/>
            <person name="Liu J.Z."/>
            <person name="Shao H.Z."/>
            <person name="Wang X."/>
            <person name="Wang C.C."/>
            <person name="Yang T.C."/>
            <person name="Huo Q.B."/>
            <person name="Li W."/>
            <person name="Chen H.Y."/>
            <person name="Chen S.E."/>
            <person name="Zhou L.G."/>
            <person name="Ni X.B."/>
            <person name="Tian J.H."/>
            <person name="Sheng Y."/>
            <person name="Liu T."/>
            <person name="Pan Y.S."/>
            <person name="Xia L.Y."/>
            <person name="Li J."/>
            <person name="Zhao F."/>
            <person name="Cao W.C."/>
        </authorList>
    </citation>
    <scope>NUCLEOTIDE SEQUENCE</scope>
    <source>
        <strain evidence="3">Rsan-2018</strain>
    </source>
</reference>
<protein>
    <recommendedName>
        <fullName evidence="2">Ig-like domain-containing protein</fullName>
    </recommendedName>
</protein>
<dbReference type="SUPFAM" id="SSF49265">
    <property type="entry name" value="Fibronectin type III"/>
    <property type="match status" value="1"/>
</dbReference>
<dbReference type="InterPro" id="IPR013151">
    <property type="entry name" value="Immunoglobulin_dom"/>
</dbReference>
<feature type="region of interest" description="Disordered" evidence="1">
    <location>
        <begin position="327"/>
        <end position="431"/>
    </location>
</feature>
<dbReference type="VEuPathDB" id="VectorBase:RSAN_042517"/>
<dbReference type="InterPro" id="IPR003599">
    <property type="entry name" value="Ig_sub"/>
</dbReference>